<dbReference type="WBParaSite" id="ES5_v2.g15447.t1">
    <property type="protein sequence ID" value="ES5_v2.g15447.t1"/>
    <property type="gene ID" value="ES5_v2.g15447"/>
</dbReference>
<organism evidence="1 2">
    <name type="scientific">Panagrolaimus sp. ES5</name>
    <dbReference type="NCBI Taxonomy" id="591445"/>
    <lineage>
        <taxon>Eukaryota</taxon>
        <taxon>Metazoa</taxon>
        <taxon>Ecdysozoa</taxon>
        <taxon>Nematoda</taxon>
        <taxon>Chromadorea</taxon>
        <taxon>Rhabditida</taxon>
        <taxon>Tylenchina</taxon>
        <taxon>Panagrolaimomorpha</taxon>
        <taxon>Panagrolaimoidea</taxon>
        <taxon>Panagrolaimidae</taxon>
        <taxon>Panagrolaimus</taxon>
    </lineage>
</organism>
<name>A0AC34FDX4_9BILA</name>
<sequence length="1550" mass="177317">MVTVNQILNNCNFKALENFVNNQKLPNAIAEELHTKFLPKVADLTEPMAKAKYGAIMEKFFKDDQDIAASSCQICDQIFKASSLMEMKYEIIEELCPEAVPENLNQAHLEDPMTPIFVCVECRTNIKKKKLPAMAITNEMGVTALEGILLTLTKLEWTLLKPMRISKTILNIYPNKNYEMFHAINSTENGKPITVTKLPSASTIQIYIHGNANNLLPLISRPKLFEAYKILKEINEFYENTEYDPNFEFTKYDPNFEFTNSFVKFDKNVRSPNYSILIDENGENENVANIDFYGIEQDINPMQQGTVLNRFYGKFGRDVPTRTIPISDTRWIKNRVNHISRQYIDPEFLMFLKSFKDTKALFGAVGITFREVKDLLNVNDLITTFQQERYSVVMDSALTTKFHSLRGSIDYFNTVEKELQCVVDTIGPAAFYVTANPSPKDWENLKRTYLTIYSNHSEMDYDCDKMIAKDPAIFSTYFRNRLQNLLRNVLLNKNGPLGELIHHFFRIDYQESNLTHCHMLFWSKTEVTLEKLGKEKCIELIDSCVTCRKPDPISESTSYNSVMKNQQHASKCTRSCLVKTFDGENFVCRYGFPKMAREFTKLNLKKGKLFEDKSMGWREYELKRTINEELIGDYNLPLLLMWKGNINVQVLISGNNSKLIQYLTKPMSAKALAQCEQVNNRITQNLTMSNVVKIGTQFLKNKPLGAVEIVEHLLRMPLCGSSFNVVFINTNPPEKRRRTLATQIEPENLTPENIYQATMLDNYLPGRDPYLQDYSYYNITAYFKIVRKENVERNPRNREVENIQDEENVEDSDDENFIDETDYSEFCNPPPSQSSEASQFSQFSQASEASSQFNSQTTNSSTTSASTSSNNPSKEDILMQQKYGGNAFLKAKYSIFEEKSPTFCHPKIKGGTLFSSGCEKFYFSKRSKPIIPRFYLGHFDEDNFEKVNDYFRRLCVMFFPFNKEEDLKSDEGGYIKKFMDFYENLLEIHEAAADDILRIIKNHHERLQLQFEAAAKLENQMNEVVEEFGIEINDIQEEDSNSKQLAWLKVSEIHEERHQQMIQSLNEIQGQIFDDTVTTIAEQEHAKTIINNSENEEEEQTETKQIMKFISGVAGVGKSHLIKTLAQQITLTYTITPHDEEEYSAPAVIIGAPTAYAAIQINGNTNHSIFGLGESFSRYKPMSSEMASEKKVLFDNCKLIIIDEISMCSNVTFMQINLRCQEITGSKKFFGGLNILVFGDLLQLPAIKSLQVFEPISSTQVYSSFAGGTGLNLWEEFEYLELLENMRQQNALIYSTALERLRIGGTTEEDFEMFKSRIIEPARNGEKPTFTEMAQYYLTLCENGSNNVMAIFPKVNDVNLFNAAVMKCKRLELIDIFAKNTSDSGTSKNIQKPWQQQCFDKKKLSKFIPLPKSTTPLSAQYPSGKTKLPNLIRVAIGCRVVLKKNLDMSKGLINGALGTLKDVKSHEILTDNYGIKVIVDKLYIEFDHAIGENIEISRDTVVYKDFKGFTISRSQFPIMVAYSCTIHKAQGASLDTIMVSLENLFEGGQA</sequence>
<proteinExistence type="predicted"/>
<evidence type="ECO:0000313" key="2">
    <source>
        <dbReference type="WBParaSite" id="ES5_v2.g15447.t1"/>
    </source>
</evidence>
<dbReference type="Proteomes" id="UP000887579">
    <property type="component" value="Unplaced"/>
</dbReference>
<reference evidence="2" key="1">
    <citation type="submission" date="2022-11" db="UniProtKB">
        <authorList>
            <consortium name="WormBaseParasite"/>
        </authorList>
    </citation>
    <scope>IDENTIFICATION</scope>
</reference>
<protein>
    <submittedName>
        <fullName evidence="2">ATP-dependent DNA helicase</fullName>
    </submittedName>
</protein>
<evidence type="ECO:0000313" key="1">
    <source>
        <dbReference type="Proteomes" id="UP000887579"/>
    </source>
</evidence>
<accession>A0AC34FDX4</accession>